<proteinExistence type="predicted"/>
<reference evidence="1 2" key="1">
    <citation type="submission" date="2019-03" db="EMBL/GenBank/DDBJ databases">
        <title>Deep-cultivation of Planctomycetes and their phenomic and genomic characterization uncovers novel biology.</title>
        <authorList>
            <person name="Wiegand S."/>
            <person name="Jogler M."/>
            <person name="Boedeker C."/>
            <person name="Pinto D."/>
            <person name="Vollmers J."/>
            <person name="Rivas-Marin E."/>
            <person name="Kohn T."/>
            <person name="Peeters S.H."/>
            <person name="Heuer A."/>
            <person name="Rast P."/>
            <person name="Oberbeckmann S."/>
            <person name="Bunk B."/>
            <person name="Jeske O."/>
            <person name="Meyerdierks A."/>
            <person name="Storesund J.E."/>
            <person name="Kallscheuer N."/>
            <person name="Luecker S."/>
            <person name="Lage O.M."/>
            <person name="Pohl T."/>
            <person name="Merkel B.J."/>
            <person name="Hornburger P."/>
            <person name="Mueller R.-W."/>
            <person name="Bruemmer F."/>
            <person name="Labrenz M."/>
            <person name="Spormann A.M."/>
            <person name="Op den Camp H."/>
            <person name="Overmann J."/>
            <person name="Amann R."/>
            <person name="Jetten M.S.M."/>
            <person name="Mascher T."/>
            <person name="Medema M.H."/>
            <person name="Devos D.P."/>
            <person name="Kaster A.-K."/>
            <person name="Ovreas L."/>
            <person name="Rohde M."/>
            <person name="Galperin M.Y."/>
            <person name="Jogler C."/>
        </authorList>
    </citation>
    <scope>NUCLEOTIDE SEQUENCE [LARGE SCALE GENOMIC DNA]</scope>
    <source>
        <strain evidence="1 2">Enr13</strain>
    </source>
</reference>
<name>A0A518I2Y8_9BACT</name>
<dbReference type="KEGG" id="snep:Enr13x_73890"/>
<protein>
    <submittedName>
        <fullName evidence="1">Uncharacterized protein</fullName>
    </submittedName>
</protein>
<keyword evidence="2" id="KW-1185">Reference proteome</keyword>
<dbReference type="AlphaFoldDB" id="A0A518I2Y8"/>
<gene>
    <name evidence="1" type="ORF">Enr13x_73890</name>
</gene>
<accession>A0A518I2Y8</accession>
<sequence>MRGIIQTFQRYSPSALFPCFGGATDATYTGSSGAAVDATEESYATELPSL</sequence>
<organism evidence="1 2">
    <name type="scientific">Stieleria neptunia</name>
    <dbReference type="NCBI Taxonomy" id="2527979"/>
    <lineage>
        <taxon>Bacteria</taxon>
        <taxon>Pseudomonadati</taxon>
        <taxon>Planctomycetota</taxon>
        <taxon>Planctomycetia</taxon>
        <taxon>Pirellulales</taxon>
        <taxon>Pirellulaceae</taxon>
        <taxon>Stieleria</taxon>
    </lineage>
</organism>
<dbReference type="RefSeq" id="WP_197455594.1">
    <property type="nucleotide sequence ID" value="NZ_CP037423.1"/>
</dbReference>
<dbReference type="EMBL" id="CP037423">
    <property type="protein sequence ID" value="QDV47480.1"/>
    <property type="molecule type" value="Genomic_DNA"/>
</dbReference>
<dbReference type="Proteomes" id="UP000319004">
    <property type="component" value="Chromosome"/>
</dbReference>
<evidence type="ECO:0000313" key="1">
    <source>
        <dbReference type="EMBL" id="QDV47480.1"/>
    </source>
</evidence>
<evidence type="ECO:0000313" key="2">
    <source>
        <dbReference type="Proteomes" id="UP000319004"/>
    </source>
</evidence>